<evidence type="ECO:0000313" key="2">
    <source>
        <dbReference type="EMBL" id="GAA3537866.1"/>
    </source>
</evidence>
<name>A0ABP6VM97_9ACTN</name>
<dbReference type="Proteomes" id="UP001500630">
    <property type="component" value="Unassembled WGS sequence"/>
</dbReference>
<dbReference type="RefSeq" id="WP_345560067.1">
    <property type="nucleotide sequence ID" value="NZ_BAABDQ010000003.1"/>
</dbReference>
<feature type="chain" id="PRO_5046104656" description="Copper resistance protein CopC" evidence="1">
    <location>
        <begin position="32"/>
        <end position="149"/>
    </location>
</feature>
<keyword evidence="1" id="KW-0732">Signal</keyword>
<evidence type="ECO:0008006" key="4">
    <source>
        <dbReference type="Google" id="ProtNLM"/>
    </source>
</evidence>
<sequence>MKDTAPRLRPGAALIVLLSALVIAMSPLAEADSAGGDVPVAQTLGDRELTVVLRRVTGVPGPLHVDVITHTGTPAGTLSLAVTPTGVSTSASAGSASGPAADTAVVTFGSRPQSSSAVLDVTQAGPWELSLRDGRRTATIPFIVAKQLT</sequence>
<dbReference type="EMBL" id="BAABDQ010000003">
    <property type="protein sequence ID" value="GAA3537866.1"/>
    <property type="molecule type" value="Genomic_DNA"/>
</dbReference>
<organism evidence="2 3">
    <name type="scientific">Nonomuraea rosea</name>
    <dbReference type="NCBI Taxonomy" id="638574"/>
    <lineage>
        <taxon>Bacteria</taxon>
        <taxon>Bacillati</taxon>
        <taxon>Actinomycetota</taxon>
        <taxon>Actinomycetes</taxon>
        <taxon>Streptosporangiales</taxon>
        <taxon>Streptosporangiaceae</taxon>
        <taxon>Nonomuraea</taxon>
    </lineage>
</organism>
<gene>
    <name evidence="2" type="ORF">GCM10022419_017290</name>
</gene>
<accession>A0ABP6VM97</accession>
<protein>
    <recommendedName>
        <fullName evidence="4">Copper resistance protein CopC</fullName>
    </recommendedName>
</protein>
<feature type="signal peptide" evidence="1">
    <location>
        <begin position="1"/>
        <end position="31"/>
    </location>
</feature>
<evidence type="ECO:0000313" key="3">
    <source>
        <dbReference type="Proteomes" id="UP001500630"/>
    </source>
</evidence>
<evidence type="ECO:0000256" key="1">
    <source>
        <dbReference type="SAM" id="SignalP"/>
    </source>
</evidence>
<reference evidence="3" key="1">
    <citation type="journal article" date="2019" name="Int. J. Syst. Evol. Microbiol.">
        <title>The Global Catalogue of Microorganisms (GCM) 10K type strain sequencing project: providing services to taxonomists for standard genome sequencing and annotation.</title>
        <authorList>
            <consortium name="The Broad Institute Genomics Platform"/>
            <consortium name="The Broad Institute Genome Sequencing Center for Infectious Disease"/>
            <person name="Wu L."/>
            <person name="Ma J."/>
        </authorList>
    </citation>
    <scope>NUCLEOTIDE SEQUENCE [LARGE SCALE GENOMIC DNA]</scope>
    <source>
        <strain evidence="3">JCM 17326</strain>
    </source>
</reference>
<proteinExistence type="predicted"/>
<keyword evidence="3" id="KW-1185">Reference proteome</keyword>
<comment type="caution">
    <text evidence="2">The sequence shown here is derived from an EMBL/GenBank/DDBJ whole genome shotgun (WGS) entry which is preliminary data.</text>
</comment>